<dbReference type="AlphaFoldDB" id="W4QCK8"/>
<evidence type="ECO:0000256" key="1">
    <source>
        <dbReference type="ARBA" id="ARBA00023125"/>
    </source>
</evidence>
<gene>
    <name evidence="3" type="ORF">JCM9152_1175</name>
</gene>
<dbReference type="RefSeq" id="WP_035341762.1">
    <property type="nucleotide sequence ID" value="NZ_BAUU01000007.1"/>
</dbReference>
<comment type="caution">
    <text evidence="3">The sequence shown here is derived from an EMBL/GenBank/DDBJ whole genome shotgun (WGS) entry which is preliminary data.</text>
</comment>
<dbReference type="PANTHER" id="PTHR46558">
    <property type="entry name" value="TRACRIPTIONAL REGULATORY PROTEIN-RELATED-RELATED"/>
    <property type="match status" value="1"/>
</dbReference>
<dbReference type="Gene3D" id="1.10.260.40">
    <property type="entry name" value="lambda repressor-like DNA-binding domains"/>
    <property type="match status" value="1"/>
</dbReference>
<reference evidence="3" key="1">
    <citation type="journal article" date="2014" name="Genome Announc.">
        <title>Draft Genome Sequences of Three Alkaliphilic Bacillus Strains, Bacillus wakoensis JCM 9140T, Bacillus akibai JCM 9157T, and Bacillus hemicellulosilyticus JCM 9152T.</title>
        <authorList>
            <person name="Yuki M."/>
            <person name="Oshima K."/>
            <person name="Suda W."/>
            <person name="Oshida Y."/>
            <person name="Kitamura K."/>
            <person name="Iida T."/>
            <person name="Hattori M."/>
            <person name="Ohkuma M."/>
        </authorList>
    </citation>
    <scope>NUCLEOTIDE SEQUENCE [LARGE SCALE GENOMIC DNA]</scope>
    <source>
        <strain evidence="3">JCM 9152</strain>
    </source>
</reference>
<evidence type="ECO:0000259" key="2">
    <source>
        <dbReference type="PROSITE" id="PS50943"/>
    </source>
</evidence>
<dbReference type="SMART" id="SM00530">
    <property type="entry name" value="HTH_XRE"/>
    <property type="match status" value="1"/>
</dbReference>
<proteinExistence type="predicted"/>
<accession>W4QCK8</accession>
<dbReference type="PANTHER" id="PTHR46558:SF11">
    <property type="entry name" value="HTH-TYPE TRANSCRIPTIONAL REGULATOR XRE"/>
    <property type="match status" value="1"/>
</dbReference>
<dbReference type="Proteomes" id="UP000018895">
    <property type="component" value="Unassembled WGS sequence"/>
</dbReference>
<keyword evidence="1" id="KW-0238">DNA-binding</keyword>
<dbReference type="PROSITE" id="PS50943">
    <property type="entry name" value="HTH_CROC1"/>
    <property type="match status" value="1"/>
</dbReference>
<dbReference type="EMBL" id="BAUU01000007">
    <property type="protein sequence ID" value="GAE29791.1"/>
    <property type="molecule type" value="Genomic_DNA"/>
</dbReference>
<evidence type="ECO:0000313" key="4">
    <source>
        <dbReference type="Proteomes" id="UP000018895"/>
    </source>
</evidence>
<dbReference type="InterPro" id="IPR001387">
    <property type="entry name" value="Cro/C1-type_HTH"/>
</dbReference>
<protein>
    <submittedName>
        <fullName evidence="3">Negative regulation of the defective prophage PBSX genes</fullName>
    </submittedName>
</protein>
<keyword evidence="4" id="KW-1185">Reference proteome</keyword>
<sequence>MLSKRLKMLRGNKRQEDVAKEIGVSRATYGHYEIGRTEPDNETLKKLADYYHVSTDYLLGRTNDEKPIHVAFSHGSDPLTKEEEEFLERQLEEFRSWRKKFAQKSSETEN</sequence>
<dbReference type="Pfam" id="PF01381">
    <property type="entry name" value="HTH_3"/>
    <property type="match status" value="1"/>
</dbReference>
<dbReference type="SUPFAM" id="SSF47413">
    <property type="entry name" value="lambda repressor-like DNA-binding domains"/>
    <property type="match status" value="1"/>
</dbReference>
<organism evidence="3 4">
    <name type="scientific">Halalkalibacter hemicellulosilyticusJCM 9152</name>
    <dbReference type="NCBI Taxonomy" id="1236971"/>
    <lineage>
        <taxon>Bacteria</taxon>
        <taxon>Bacillati</taxon>
        <taxon>Bacillota</taxon>
        <taxon>Bacilli</taxon>
        <taxon>Bacillales</taxon>
        <taxon>Bacillaceae</taxon>
        <taxon>Halalkalibacter</taxon>
    </lineage>
</organism>
<dbReference type="OrthoDB" id="72638at2"/>
<evidence type="ECO:0000313" key="3">
    <source>
        <dbReference type="EMBL" id="GAE29791.1"/>
    </source>
</evidence>
<dbReference type="GO" id="GO:0003677">
    <property type="term" value="F:DNA binding"/>
    <property type="evidence" value="ECO:0007669"/>
    <property type="project" value="UniProtKB-KW"/>
</dbReference>
<name>W4QCK8_9BACI</name>
<feature type="domain" description="HTH cro/C1-type" evidence="2">
    <location>
        <begin position="6"/>
        <end position="58"/>
    </location>
</feature>
<dbReference type="STRING" id="1236971.JCM9152_1175"/>
<dbReference type="CDD" id="cd00093">
    <property type="entry name" value="HTH_XRE"/>
    <property type="match status" value="1"/>
</dbReference>
<dbReference type="InterPro" id="IPR010982">
    <property type="entry name" value="Lambda_DNA-bd_dom_sf"/>
</dbReference>